<dbReference type="SMART" id="SM01331">
    <property type="entry name" value="DUF3635"/>
    <property type="match status" value="1"/>
</dbReference>
<evidence type="ECO:0000313" key="11">
    <source>
        <dbReference type="EMBL" id="KAJ7094511.1"/>
    </source>
</evidence>
<dbReference type="GO" id="GO:0005524">
    <property type="term" value="F:ATP binding"/>
    <property type="evidence" value="ECO:0007669"/>
    <property type="project" value="UniProtKB-KW"/>
</dbReference>
<keyword evidence="3" id="KW-0808">Transferase</keyword>
<evidence type="ECO:0000256" key="5">
    <source>
        <dbReference type="ARBA" id="ARBA00022777"/>
    </source>
</evidence>
<feature type="region of interest" description="Disordered" evidence="9">
    <location>
        <begin position="254"/>
        <end position="311"/>
    </location>
</feature>
<proteinExistence type="predicted"/>
<keyword evidence="2" id="KW-0723">Serine/threonine-protein kinase</keyword>
<evidence type="ECO:0000256" key="7">
    <source>
        <dbReference type="ARBA" id="ARBA00047899"/>
    </source>
</evidence>
<comment type="catalytic activity">
    <reaction evidence="7">
        <text>L-threonyl-[protein] + ATP = O-phospho-L-threonyl-[protein] + ADP + H(+)</text>
        <dbReference type="Rhea" id="RHEA:46608"/>
        <dbReference type="Rhea" id="RHEA-COMP:11060"/>
        <dbReference type="Rhea" id="RHEA-COMP:11605"/>
        <dbReference type="ChEBI" id="CHEBI:15378"/>
        <dbReference type="ChEBI" id="CHEBI:30013"/>
        <dbReference type="ChEBI" id="CHEBI:30616"/>
        <dbReference type="ChEBI" id="CHEBI:61977"/>
        <dbReference type="ChEBI" id="CHEBI:456216"/>
        <dbReference type="EC" id="2.7.11.1"/>
    </reaction>
</comment>
<evidence type="ECO:0000256" key="6">
    <source>
        <dbReference type="ARBA" id="ARBA00022840"/>
    </source>
</evidence>
<feature type="compositionally biased region" description="Low complexity" evidence="9">
    <location>
        <begin position="267"/>
        <end position="277"/>
    </location>
</feature>
<evidence type="ECO:0000256" key="4">
    <source>
        <dbReference type="ARBA" id="ARBA00022741"/>
    </source>
</evidence>
<dbReference type="Gene3D" id="3.30.200.20">
    <property type="entry name" value="Phosphorylase Kinase, domain 1"/>
    <property type="match status" value="1"/>
</dbReference>
<evidence type="ECO:0000259" key="10">
    <source>
        <dbReference type="SMART" id="SM01331"/>
    </source>
</evidence>
<keyword evidence="5" id="KW-0418">Kinase</keyword>
<reference evidence="11" key="1">
    <citation type="submission" date="2023-03" db="EMBL/GenBank/DDBJ databases">
        <title>Massive genome expansion in bonnet fungi (Mycena s.s.) driven by repeated elements and novel gene families across ecological guilds.</title>
        <authorList>
            <consortium name="Lawrence Berkeley National Laboratory"/>
            <person name="Harder C.B."/>
            <person name="Miyauchi S."/>
            <person name="Viragh M."/>
            <person name="Kuo A."/>
            <person name="Thoen E."/>
            <person name="Andreopoulos B."/>
            <person name="Lu D."/>
            <person name="Skrede I."/>
            <person name="Drula E."/>
            <person name="Henrissat B."/>
            <person name="Morin E."/>
            <person name="Kohler A."/>
            <person name="Barry K."/>
            <person name="LaButti K."/>
            <person name="Morin E."/>
            <person name="Salamov A."/>
            <person name="Lipzen A."/>
            <person name="Mereny Z."/>
            <person name="Hegedus B."/>
            <person name="Baldrian P."/>
            <person name="Stursova M."/>
            <person name="Weitz H."/>
            <person name="Taylor A."/>
            <person name="Grigoriev I.V."/>
            <person name="Nagy L.G."/>
            <person name="Martin F."/>
            <person name="Kauserud H."/>
        </authorList>
    </citation>
    <scope>NUCLEOTIDE SEQUENCE</scope>
    <source>
        <strain evidence="11">CBHHK173m</strain>
    </source>
</reference>
<dbReference type="EMBL" id="JARJCN010000014">
    <property type="protein sequence ID" value="KAJ7094511.1"/>
    <property type="molecule type" value="Genomic_DNA"/>
</dbReference>
<feature type="compositionally biased region" description="Pro residues" evidence="9">
    <location>
        <begin position="257"/>
        <end position="266"/>
    </location>
</feature>
<keyword evidence="4" id="KW-0547">Nucleotide-binding</keyword>
<dbReference type="InterPro" id="IPR024604">
    <property type="entry name" value="GSG2_C"/>
</dbReference>
<dbReference type="GO" id="GO:0072354">
    <property type="term" value="F:histone H3T3 kinase activity"/>
    <property type="evidence" value="ECO:0007669"/>
    <property type="project" value="TreeGrafter"/>
</dbReference>
<keyword evidence="12" id="KW-1185">Reference proteome</keyword>
<feature type="region of interest" description="Disordered" evidence="9">
    <location>
        <begin position="1"/>
        <end position="86"/>
    </location>
</feature>
<evidence type="ECO:0000256" key="8">
    <source>
        <dbReference type="ARBA" id="ARBA00048679"/>
    </source>
</evidence>
<dbReference type="AlphaFoldDB" id="A0AAD6UEF8"/>
<dbReference type="EC" id="2.7.11.1" evidence="1"/>
<comment type="catalytic activity">
    <reaction evidence="8">
        <text>L-seryl-[protein] + ATP = O-phospho-L-seryl-[protein] + ADP + H(+)</text>
        <dbReference type="Rhea" id="RHEA:17989"/>
        <dbReference type="Rhea" id="RHEA-COMP:9863"/>
        <dbReference type="Rhea" id="RHEA-COMP:11604"/>
        <dbReference type="ChEBI" id="CHEBI:15378"/>
        <dbReference type="ChEBI" id="CHEBI:29999"/>
        <dbReference type="ChEBI" id="CHEBI:30616"/>
        <dbReference type="ChEBI" id="CHEBI:83421"/>
        <dbReference type="ChEBI" id="CHEBI:456216"/>
        <dbReference type="EC" id="2.7.11.1"/>
    </reaction>
</comment>
<dbReference type="GO" id="GO:0035556">
    <property type="term" value="P:intracellular signal transduction"/>
    <property type="evidence" value="ECO:0007669"/>
    <property type="project" value="TreeGrafter"/>
</dbReference>
<feature type="region of interest" description="Disordered" evidence="9">
    <location>
        <begin position="103"/>
        <end position="134"/>
    </location>
</feature>
<protein>
    <recommendedName>
        <fullName evidence="1">non-specific serine/threonine protein kinase</fullName>
        <ecNumber evidence="1">2.7.11.1</ecNumber>
    </recommendedName>
</protein>
<keyword evidence="6" id="KW-0067">ATP-binding</keyword>
<feature type="compositionally biased region" description="Pro residues" evidence="9">
    <location>
        <begin position="30"/>
        <end position="45"/>
    </location>
</feature>
<evidence type="ECO:0000256" key="9">
    <source>
        <dbReference type="SAM" id="MobiDB-lite"/>
    </source>
</evidence>
<dbReference type="Proteomes" id="UP001222325">
    <property type="component" value="Unassembled WGS sequence"/>
</dbReference>
<comment type="caution">
    <text evidence="11">The sequence shown here is derived from an EMBL/GenBank/DDBJ whole genome shotgun (WGS) entry which is preliminary data.</text>
</comment>
<dbReference type="Pfam" id="PF12330">
    <property type="entry name" value="Haspin_kinase"/>
    <property type="match status" value="1"/>
</dbReference>
<dbReference type="GO" id="GO:0005737">
    <property type="term" value="C:cytoplasm"/>
    <property type="evidence" value="ECO:0007669"/>
    <property type="project" value="TreeGrafter"/>
</dbReference>
<evidence type="ECO:0000256" key="1">
    <source>
        <dbReference type="ARBA" id="ARBA00012513"/>
    </source>
</evidence>
<accession>A0AAD6UEF8</accession>
<feature type="domain" description="Serine/threonine-protein kinase haspin C-terminal" evidence="10">
    <location>
        <begin position="653"/>
        <end position="731"/>
    </location>
</feature>
<dbReference type="InterPro" id="IPR011009">
    <property type="entry name" value="Kinase-like_dom_sf"/>
</dbReference>
<dbReference type="SUPFAM" id="SSF56112">
    <property type="entry name" value="Protein kinase-like (PK-like)"/>
    <property type="match status" value="1"/>
</dbReference>
<sequence>MLGYHTKQVTAYGKRRQRIVNAPEGRQPSAPAPPSIFDDLPPPQWAPVASRMRRRENGPATGQPKSKSASPKILHMSRKKRLSPALSPIRKMLKTMPQLRRLETEGDGLTPARRPLGDRALNTPGSPAVGGKTRFAPGHATPLLNKRFSPFVDILVVDDHGHTISQERRVSGPLDSDTEDDSAPSQPKPPRRLRRLMSARIDSDDSDSDLDASPIPAASVTSSAPSIPAAVGALAPARGRRPPLQVEVVVPIRSRIPSPPPDPPLSPEGSPSPDLSPHASPVAEKPPAVIPTAASLPLRRSIPSRPEPPLRYQRVASPIPRARQLTPIGGRGGQYNFLSSLSSSPVTPTDDYLSDRSLSISPPPAGRVSLADEVPDYLQPLLAECGQHKSGLHEFSAFIKSFRFDPLVCAHESTAQGFRKIGEASYSEVYGIGDVVLKVIPLRDETRRRLRPNQRAEEVEGPAETDAKDVLKEVIVTHAMGEVCDGFVKLLRTYIVRGTYPQVLLELWDEYYQRKGSEGVRPDTFTVSQAYAIIVLPNGGPDLEAYTFASKGGWKQACSVFWQVAKALAHAEQLVSFEHRDLHLGQVLVKDIPVASQALQTVNLNRKATKPQRPMMDDAVHGVRATLIDLGLSRMDAGDGSGGEKVHWTPFEEEIFMGEGDYQFDIYRYMRDHNGGDWEAFNPLTNAMWLHYLALKLLKSKGLKAPARRKSQAPAAAGAGFTERDCYECLVDLEDWLGHCVAAIVSASKGARGKGRKKKAAPSAVLSTPAPVLLGPLCAGEVVGYGVKKGWVKSLA</sequence>
<evidence type="ECO:0000313" key="12">
    <source>
        <dbReference type="Proteomes" id="UP001222325"/>
    </source>
</evidence>
<dbReference type="PANTHER" id="PTHR24419">
    <property type="entry name" value="INTERLEUKIN-1 RECEPTOR-ASSOCIATED KINASE"/>
    <property type="match status" value="1"/>
</dbReference>
<name>A0AAD6UEF8_9AGAR</name>
<dbReference type="PANTHER" id="PTHR24419:SF18">
    <property type="entry name" value="SERINE_THREONINE-PROTEIN KINASE HASPIN"/>
    <property type="match status" value="1"/>
</dbReference>
<evidence type="ECO:0000256" key="3">
    <source>
        <dbReference type="ARBA" id="ARBA00022679"/>
    </source>
</evidence>
<dbReference type="Gene3D" id="1.10.510.10">
    <property type="entry name" value="Transferase(Phosphotransferase) domain 1"/>
    <property type="match status" value="1"/>
</dbReference>
<feature type="region of interest" description="Disordered" evidence="9">
    <location>
        <begin position="164"/>
        <end position="226"/>
    </location>
</feature>
<organism evidence="11 12">
    <name type="scientific">Mycena belliarum</name>
    <dbReference type="NCBI Taxonomy" id="1033014"/>
    <lineage>
        <taxon>Eukaryota</taxon>
        <taxon>Fungi</taxon>
        <taxon>Dikarya</taxon>
        <taxon>Basidiomycota</taxon>
        <taxon>Agaricomycotina</taxon>
        <taxon>Agaricomycetes</taxon>
        <taxon>Agaricomycetidae</taxon>
        <taxon>Agaricales</taxon>
        <taxon>Marasmiineae</taxon>
        <taxon>Mycenaceae</taxon>
        <taxon>Mycena</taxon>
    </lineage>
</organism>
<gene>
    <name evidence="11" type="ORF">B0H15DRAFT_829855</name>
</gene>
<dbReference type="GO" id="GO:0000278">
    <property type="term" value="P:mitotic cell cycle"/>
    <property type="evidence" value="ECO:0007669"/>
    <property type="project" value="TreeGrafter"/>
</dbReference>
<evidence type="ECO:0000256" key="2">
    <source>
        <dbReference type="ARBA" id="ARBA00022527"/>
    </source>
</evidence>
<dbReference type="GO" id="GO:0005634">
    <property type="term" value="C:nucleus"/>
    <property type="evidence" value="ECO:0007669"/>
    <property type="project" value="TreeGrafter"/>
</dbReference>